<dbReference type="GO" id="GO:0006355">
    <property type="term" value="P:regulation of DNA-templated transcription"/>
    <property type="evidence" value="ECO:0007669"/>
    <property type="project" value="InterPro"/>
</dbReference>
<name>A0A3L8Q2L4_9GAMM</name>
<dbReference type="RefSeq" id="WP_121837590.1">
    <property type="nucleotide sequence ID" value="NZ_ML014757.1"/>
</dbReference>
<evidence type="ECO:0000256" key="2">
    <source>
        <dbReference type="ARBA" id="ARBA00017940"/>
    </source>
</evidence>
<dbReference type="InterPro" id="IPR022789">
    <property type="entry name" value="ParD"/>
</dbReference>
<comment type="caution">
    <text evidence="5">The sequence shown here is derived from an EMBL/GenBank/DDBJ whole genome shotgun (WGS) entry which is preliminary data.</text>
</comment>
<dbReference type="CDD" id="cd22231">
    <property type="entry name" value="RHH_NikR_HicB-like"/>
    <property type="match status" value="1"/>
</dbReference>
<keyword evidence="6" id="KW-1185">Reference proteome</keyword>
<evidence type="ECO:0000313" key="5">
    <source>
        <dbReference type="EMBL" id="RLV61113.1"/>
    </source>
</evidence>
<dbReference type="InterPro" id="IPR038296">
    <property type="entry name" value="ParD_sf"/>
</dbReference>
<keyword evidence="3" id="KW-1277">Toxin-antitoxin system</keyword>
<dbReference type="Proteomes" id="UP000281474">
    <property type="component" value="Unassembled WGS sequence"/>
</dbReference>
<comment type="similarity">
    <text evidence="1">Belongs to the ParD antitoxin family.</text>
</comment>
<gene>
    <name evidence="5" type="ORF">D5018_03460</name>
</gene>
<organism evidence="5 6">
    <name type="scientific">Parashewanella curva</name>
    <dbReference type="NCBI Taxonomy" id="2338552"/>
    <lineage>
        <taxon>Bacteria</taxon>
        <taxon>Pseudomonadati</taxon>
        <taxon>Pseudomonadota</taxon>
        <taxon>Gammaproteobacteria</taxon>
        <taxon>Alteromonadales</taxon>
        <taxon>Shewanellaceae</taxon>
        <taxon>Parashewanella</taxon>
    </lineage>
</organism>
<evidence type="ECO:0000256" key="4">
    <source>
        <dbReference type="ARBA" id="ARBA00037106"/>
    </source>
</evidence>
<protein>
    <recommendedName>
        <fullName evidence="2">Antitoxin ParD</fullName>
    </recommendedName>
</protein>
<proteinExistence type="inferred from homology"/>
<dbReference type="PANTHER" id="PTHR36582">
    <property type="entry name" value="ANTITOXIN PARD"/>
    <property type="match status" value="1"/>
</dbReference>
<dbReference type="OrthoDB" id="9815501at2"/>
<accession>A0A3L8Q2L4</accession>
<evidence type="ECO:0000256" key="3">
    <source>
        <dbReference type="ARBA" id="ARBA00022649"/>
    </source>
</evidence>
<dbReference type="SUPFAM" id="SSF47598">
    <property type="entry name" value="Ribbon-helix-helix"/>
    <property type="match status" value="1"/>
</dbReference>
<evidence type="ECO:0000256" key="1">
    <source>
        <dbReference type="ARBA" id="ARBA00008580"/>
    </source>
</evidence>
<dbReference type="PANTHER" id="PTHR36582:SF2">
    <property type="entry name" value="ANTITOXIN PARD"/>
    <property type="match status" value="1"/>
</dbReference>
<dbReference type="InterPro" id="IPR010985">
    <property type="entry name" value="Ribbon_hlx_hlx"/>
</dbReference>
<comment type="function">
    <text evidence="4">Antitoxin component of a type II toxin-antitoxin (TA) system. Neutralizes the effect of toxin ParE.</text>
</comment>
<dbReference type="NCBIfam" id="TIGR02606">
    <property type="entry name" value="antidote_CC2985"/>
    <property type="match status" value="1"/>
</dbReference>
<dbReference type="AlphaFoldDB" id="A0A3L8Q2L4"/>
<sequence length="86" mass="9958">MHVSLTPELEARVKSKVESGLYNNASEVIREAIRFMELHEDWINEMKLAKLREQLQVGIDAFEQGKGTKVSSRKELDDFFEDIMSD</sequence>
<evidence type="ECO:0000313" key="6">
    <source>
        <dbReference type="Proteomes" id="UP000281474"/>
    </source>
</evidence>
<dbReference type="Pfam" id="PF03693">
    <property type="entry name" value="ParD_antitoxin"/>
    <property type="match status" value="1"/>
</dbReference>
<dbReference type="Gene3D" id="6.10.10.120">
    <property type="entry name" value="Antitoxin ParD1-like"/>
    <property type="match status" value="1"/>
</dbReference>
<dbReference type="EMBL" id="QZEI01000007">
    <property type="protein sequence ID" value="RLV61113.1"/>
    <property type="molecule type" value="Genomic_DNA"/>
</dbReference>
<reference evidence="5 6" key="1">
    <citation type="submission" date="2018-09" db="EMBL/GenBank/DDBJ databases">
        <title>Phylogeny of the Shewanellaceae, and recommendation for two new genera, Pseudoshewanella and Parashewanella.</title>
        <authorList>
            <person name="Wang G."/>
        </authorList>
    </citation>
    <scope>NUCLEOTIDE SEQUENCE [LARGE SCALE GENOMIC DNA]</scope>
    <source>
        <strain evidence="5 6">C51</strain>
    </source>
</reference>